<dbReference type="EMBL" id="BPLQ01013133">
    <property type="protein sequence ID" value="GIY70090.1"/>
    <property type="molecule type" value="Genomic_DNA"/>
</dbReference>
<comment type="caution">
    <text evidence="1">The sequence shown here is derived from an EMBL/GenBank/DDBJ whole genome shotgun (WGS) entry which is preliminary data.</text>
</comment>
<keyword evidence="2" id="KW-1185">Reference proteome</keyword>
<evidence type="ECO:0000313" key="1">
    <source>
        <dbReference type="EMBL" id="GIY70090.1"/>
    </source>
</evidence>
<accession>A0AAV4VIG8</accession>
<sequence length="118" mass="12718">MSNKVIILYGAVDADCFPICQQGNIDSLCIICELVLSPKGHQICSQNNSSFLPPFNQLTSAGLPLQRRLPHKDAVADSDSTLAVAGRKGPTKAGPSAIRCRQASPHAPLKTIRRFILH</sequence>
<proteinExistence type="predicted"/>
<dbReference type="Proteomes" id="UP001054837">
    <property type="component" value="Unassembled WGS sequence"/>
</dbReference>
<dbReference type="AlphaFoldDB" id="A0AAV4VIG8"/>
<evidence type="ECO:0000313" key="2">
    <source>
        <dbReference type="Proteomes" id="UP001054837"/>
    </source>
</evidence>
<reference evidence="1 2" key="1">
    <citation type="submission" date="2021-06" db="EMBL/GenBank/DDBJ databases">
        <title>Caerostris darwini draft genome.</title>
        <authorList>
            <person name="Kono N."/>
            <person name="Arakawa K."/>
        </authorList>
    </citation>
    <scope>NUCLEOTIDE SEQUENCE [LARGE SCALE GENOMIC DNA]</scope>
</reference>
<organism evidence="1 2">
    <name type="scientific">Caerostris darwini</name>
    <dbReference type="NCBI Taxonomy" id="1538125"/>
    <lineage>
        <taxon>Eukaryota</taxon>
        <taxon>Metazoa</taxon>
        <taxon>Ecdysozoa</taxon>
        <taxon>Arthropoda</taxon>
        <taxon>Chelicerata</taxon>
        <taxon>Arachnida</taxon>
        <taxon>Araneae</taxon>
        <taxon>Araneomorphae</taxon>
        <taxon>Entelegynae</taxon>
        <taxon>Araneoidea</taxon>
        <taxon>Araneidae</taxon>
        <taxon>Caerostris</taxon>
    </lineage>
</organism>
<gene>
    <name evidence="1" type="ORF">CDAR_540861</name>
</gene>
<name>A0AAV4VIG8_9ARAC</name>
<protein>
    <submittedName>
        <fullName evidence="1">Uncharacterized protein</fullName>
    </submittedName>
</protein>